<dbReference type="AlphaFoldDB" id="A0A0N5AXG5"/>
<dbReference type="Proteomes" id="UP000046393">
    <property type="component" value="Unplaced"/>
</dbReference>
<dbReference type="SUPFAM" id="SSF55149">
    <property type="entry name" value="Pepsin inhibitor-3"/>
    <property type="match status" value="1"/>
</dbReference>
<dbReference type="Gene3D" id="3.30.1120.50">
    <property type="entry name" value="Pepsin inhibitor-3"/>
    <property type="match status" value="1"/>
</dbReference>
<proteinExistence type="predicted"/>
<accession>A0A0N5AXG5</accession>
<reference evidence="3" key="1">
    <citation type="submission" date="2017-02" db="UniProtKB">
        <authorList>
            <consortium name="WormBaseParasite"/>
        </authorList>
    </citation>
    <scope>IDENTIFICATION</scope>
</reference>
<evidence type="ECO:0000313" key="2">
    <source>
        <dbReference type="Proteomes" id="UP000046393"/>
    </source>
</evidence>
<protein>
    <submittedName>
        <fullName evidence="3">Uncharacterized protein</fullName>
    </submittedName>
</protein>
<organism evidence="2 3">
    <name type="scientific">Syphacia muris</name>
    <dbReference type="NCBI Taxonomy" id="451379"/>
    <lineage>
        <taxon>Eukaryota</taxon>
        <taxon>Metazoa</taxon>
        <taxon>Ecdysozoa</taxon>
        <taxon>Nematoda</taxon>
        <taxon>Chromadorea</taxon>
        <taxon>Rhabditida</taxon>
        <taxon>Spirurina</taxon>
        <taxon>Oxyuridomorpha</taxon>
        <taxon>Oxyuroidea</taxon>
        <taxon>Oxyuridae</taxon>
        <taxon>Syphacia</taxon>
    </lineage>
</organism>
<dbReference type="InterPro" id="IPR038412">
    <property type="entry name" value="Pepsin-I3_sf"/>
</dbReference>
<feature type="region of interest" description="Disordered" evidence="1">
    <location>
        <begin position="180"/>
        <end position="203"/>
    </location>
</feature>
<evidence type="ECO:0000313" key="3">
    <source>
        <dbReference type="WBParaSite" id="SMUV_0000964201-mRNA-1"/>
    </source>
</evidence>
<sequence>MILRPGYKEKIEFEFTGLNEEPLLNAKQITPSAPSEGCSKFLKLLYYELAPESSSSSVQLETFKNTLQKLSTGTTDFECHRIQSTLKHRAWNSQLQMLFENTRNKLASSIRMDFTIILLVLSIYVANAQLANKSRKNDETIIYSNDNPPRKCSIQGDRLNVDDKFVRRLSRPEMRELAQYKRATDRRRRTRSTRYDSDYEMPENDYNDMSPYDSYFNTYSDNSDTSLNQGYSAYSLFPYYYYPSHDYSSYTTPAPQSYSFYDDIPLESQSSMYKAKVPSFCNNLK</sequence>
<evidence type="ECO:0000256" key="1">
    <source>
        <dbReference type="SAM" id="MobiDB-lite"/>
    </source>
</evidence>
<name>A0A0N5AXG5_9BILA</name>
<keyword evidence="2" id="KW-1185">Reference proteome</keyword>
<dbReference type="WBParaSite" id="SMUV_0000964201-mRNA-1">
    <property type="protein sequence ID" value="SMUV_0000964201-mRNA-1"/>
    <property type="gene ID" value="SMUV_0000964201"/>
</dbReference>